<keyword evidence="2" id="KW-1185">Reference proteome</keyword>
<dbReference type="RefSeq" id="WP_186853698.1">
    <property type="nucleotide sequence ID" value="NZ_JACOPG010000001.1"/>
</dbReference>
<accession>A0ABR7GE24</accession>
<evidence type="ECO:0000313" key="2">
    <source>
        <dbReference type="Proteomes" id="UP000643810"/>
    </source>
</evidence>
<dbReference type="Proteomes" id="UP000643810">
    <property type="component" value="Unassembled WGS sequence"/>
</dbReference>
<comment type="caution">
    <text evidence="1">The sequence shown here is derived from an EMBL/GenBank/DDBJ whole genome shotgun (WGS) entry which is preliminary data.</text>
</comment>
<proteinExistence type="predicted"/>
<gene>
    <name evidence="1" type="ORF">H8R94_01765</name>
</gene>
<reference evidence="1 2" key="1">
    <citation type="submission" date="2020-08" db="EMBL/GenBank/DDBJ databases">
        <title>Genome public.</title>
        <authorList>
            <person name="Liu C."/>
            <person name="Sun Q."/>
        </authorList>
    </citation>
    <scope>NUCLEOTIDE SEQUENCE [LARGE SCALE GENOMIC DNA]</scope>
    <source>
        <strain evidence="1 2">NSJ-9</strain>
    </source>
</reference>
<name>A0ABR7GE24_9FIRM</name>
<organism evidence="1 2">
    <name type="scientific">Roseburia lenta</name>
    <dbReference type="NCBI Taxonomy" id="2763061"/>
    <lineage>
        <taxon>Bacteria</taxon>
        <taxon>Bacillati</taxon>
        <taxon>Bacillota</taxon>
        <taxon>Clostridia</taxon>
        <taxon>Lachnospirales</taxon>
        <taxon>Lachnospiraceae</taxon>
        <taxon>Roseburia</taxon>
    </lineage>
</organism>
<protein>
    <recommendedName>
        <fullName evidence="3">DUF3801 domain-containing protein</fullName>
    </recommendedName>
</protein>
<sequence length="441" mass="50747">MSLNEEKDLLNSIERGRQLAQRMIMAPALYATILIVQFVARMHKANLLKKTDWENFDKFMKFCDYNVEVANIPLSEQDMAEVRERVDKELERFMNQGSITEEHRQLKAKELVKEGIREKLDDMGIHYCMLENDFDVDHMKIYYKKSDKARMEDFLGNYIKEHLVSGEMEKDELKRMMGEKTSIISVPDALEEKLQDAMEAVDVSFAKIKDLNLADGKKQMYIPNHQLQIVKQLYQEIRDGLIADGMDDPGDMEEMTQEELNATAICKDDQDFVERCDETHREVSDSFINEDSKTWEEVTDRYEPLGSRSSVDYMNNDAYEQISIDEQTLVAQSGATQFVKSNGEDSVASMMFACKVPGTGYKNSPTQFLVIPKDQVFKDTHANRTRYVAFLEKDKKQMVLDAAGKPIKGDLTSVENLMDKFDYQRNAPDLAPSIATPTMKI</sequence>
<evidence type="ECO:0000313" key="1">
    <source>
        <dbReference type="EMBL" id="MBC5685353.1"/>
    </source>
</evidence>
<dbReference type="EMBL" id="JACOPG010000001">
    <property type="protein sequence ID" value="MBC5685353.1"/>
    <property type="molecule type" value="Genomic_DNA"/>
</dbReference>
<evidence type="ECO:0008006" key="3">
    <source>
        <dbReference type="Google" id="ProtNLM"/>
    </source>
</evidence>